<evidence type="ECO:0000313" key="3">
    <source>
        <dbReference type="Proteomes" id="UP000230407"/>
    </source>
</evidence>
<gene>
    <name evidence="2" type="ORF">CUT44_08160</name>
</gene>
<dbReference type="Proteomes" id="UP000230407">
    <property type="component" value="Unassembled WGS sequence"/>
</dbReference>
<comment type="caution">
    <text evidence="2">The sequence shown here is derived from an EMBL/GenBank/DDBJ whole genome shotgun (WGS) entry which is preliminary data.</text>
</comment>
<name>A0A2M8M1Z3_9ACTN</name>
<evidence type="ECO:0000313" key="2">
    <source>
        <dbReference type="EMBL" id="PJE98233.1"/>
    </source>
</evidence>
<proteinExistence type="predicted"/>
<accession>A0A2M8M1Z3</accession>
<dbReference type="Pfam" id="PF09957">
    <property type="entry name" value="VapB_antitoxin"/>
    <property type="match status" value="1"/>
</dbReference>
<feature type="compositionally biased region" description="Low complexity" evidence="1">
    <location>
        <begin position="74"/>
        <end position="85"/>
    </location>
</feature>
<evidence type="ECO:0000256" key="1">
    <source>
        <dbReference type="SAM" id="MobiDB-lite"/>
    </source>
</evidence>
<dbReference type="EMBL" id="PGGW01000022">
    <property type="protein sequence ID" value="PJE98233.1"/>
    <property type="molecule type" value="Genomic_DNA"/>
</dbReference>
<reference evidence="2 3" key="1">
    <citation type="submission" date="2017-11" db="EMBL/GenBank/DDBJ databases">
        <title>Streptomyces carmine sp. nov., a novel actinomycete isolated from Sophora alopecuroides in Xinjiang, China.</title>
        <authorList>
            <person name="Wang Y."/>
            <person name="Luo X."/>
            <person name="Wan C."/>
            <person name="Zhang L."/>
        </authorList>
    </citation>
    <scope>NUCLEOTIDE SEQUENCE [LARGE SCALE GENOMIC DNA]</scope>
    <source>
        <strain evidence="2 3">TRM SA0054</strain>
    </source>
</reference>
<feature type="region of interest" description="Disordered" evidence="1">
    <location>
        <begin position="64"/>
        <end position="85"/>
    </location>
</feature>
<dbReference type="InterPro" id="IPR019239">
    <property type="entry name" value="VapB_antitoxin"/>
</dbReference>
<sequence length="85" mass="9748">MSATQIDIDDEALTEAMRLSGARTKKEMVNMALREYVERRSRTEARMRHFEESRQWDEDDFWRRHAAEKGDTPGGMDADAGKGAA</sequence>
<organism evidence="2 3">
    <name type="scientific">Streptomyces carminius</name>
    <dbReference type="NCBI Taxonomy" id="2665496"/>
    <lineage>
        <taxon>Bacteria</taxon>
        <taxon>Bacillati</taxon>
        <taxon>Actinomycetota</taxon>
        <taxon>Actinomycetes</taxon>
        <taxon>Kitasatosporales</taxon>
        <taxon>Streptomycetaceae</taxon>
        <taxon>Streptomyces</taxon>
    </lineage>
</organism>
<dbReference type="AlphaFoldDB" id="A0A2M8M1Z3"/>
<protein>
    <submittedName>
        <fullName evidence="2">Antitoxin</fullName>
    </submittedName>
</protein>
<dbReference type="RefSeq" id="WP_100201509.1">
    <property type="nucleotide sequence ID" value="NZ_PGGW01000022.1"/>
</dbReference>
<keyword evidence="3" id="KW-1185">Reference proteome</keyword>